<dbReference type="Proteomes" id="UP001595925">
    <property type="component" value="Unassembled WGS sequence"/>
</dbReference>
<dbReference type="CDD" id="cd00531">
    <property type="entry name" value="NTF2_like"/>
    <property type="match status" value="1"/>
</dbReference>
<dbReference type="Pfam" id="PF14534">
    <property type="entry name" value="DUF4440"/>
    <property type="match status" value="1"/>
</dbReference>
<proteinExistence type="predicted"/>
<reference evidence="3 4" key="1">
    <citation type="journal article" date="2019" name="Int. J. Syst. Evol. Microbiol.">
        <title>The Global Catalogue of Microorganisms (GCM) 10K type strain sequencing project: providing services to taxonomists for standard genome sequencing and annotation.</title>
        <authorList>
            <consortium name="The Broad Institute Genomics Platform"/>
            <consortium name="The Broad Institute Genome Sequencing Center for Infectious Disease"/>
            <person name="Wu L."/>
            <person name="Ma J."/>
        </authorList>
    </citation>
    <scope>NUCLEOTIDE SEQUENCE [LARGE SCALE GENOMIC DNA]</scope>
    <source>
        <strain evidence="3 4">CGMCC 1.15824</strain>
    </source>
</reference>
<accession>A0ABD5QE66</accession>
<dbReference type="RefSeq" id="WP_224829409.1">
    <property type="nucleotide sequence ID" value="NZ_JAIVEF010000020.1"/>
</dbReference>
<evidence type="ECO:0000259" key="2">
    <source>
        <dbReference type="Pfam" id="PF14534"/>
    </source>
</evidence>
<evidence type="ECO:0000313" key="4">
    <source>
        <dbReference type="Proteomes" id="UP001595925"/>
    </source>
</evidence>
<dbReference type="InterPro" id="IPR011944">
    <property type="entry name" value="Steroid_delta5-4_isomerase"/>
</dbReference>
<sequence length="145" mass="16242">MTEDSGSDEAAIGQVLMTVAEAFRELDASGLEKVYADDADWMNAFGTTQHGRDAIVQYHEQLFDDPHFSQGEVVGEPEASIRSVSDDVAVAKTYVERKGQETQSGDELPRRHNHSHKVLARQDDGWVIVSEMYMDERQSQPLSEQ</sequence>
<keyword evidence="4" id="KW-1185">Reference proteome</keyword>
<feature type="region of interest" description="Disordered" evidence="1">
    <location>
        <begin position="97"/>
        <end position="116"/>
    </location>
</feature>
<dbReference type="EMBL" id="JBHSJG010000035">
    <property type="protein sequence ID" value="MFC4987940.1"/>
    <property type="molecule type" value="Genomic_DNA"/>
</dbReference>
<dbReference type="NCBIfam" id="TIGR02246">
    <property type="entry name" value="SgcJ/EcaC family oxidoreductase"/>
    <property type="match status" value="1"/>
</dbReference>
<organism evidence="3 4">
    <name type="scientific">Saliphagus infecundisoli</name>
    <dbReference type="NCBI Taxonomy" id="1849069"/>
    <lineage>
        <taxon>Archaea</taxon>
        <taxon>Methanobacteriati</taxon>
        <taxon>Methanobacteriota</taxon>
        <taxon>Stenosarchaea group</taxon>
        <taxon>Halobacteria</taxon>
        <taxon>Halobacteriales</taxon>
        <taxon>Natrialbaceae</taxon>
        <taxon>Saliphagus</taxon>
    </lineage>
</organism>
<evidence type="ECO:0000313" key="3">
    <source>
        <dbReference type="EMBL" id="MFC4987940.1"/>
    </source>
</evidence>
<protein>
    <submittedName>
        <fullName evidence="3">YybH family protein</fullName>
    </submittedName>
</protein>
<evidence type="ECO:0000256" key="1">
    <source>
        <dbReference type="SAM" id="MobiDB-lite"/>
    </source>
</evidence>
<dbReference type="SUPFAM" id="SSF54427">
    <property type="entry name" value="NTF2-like"/>
    <property type="match status" value="1"/>
</dbReference>
<feature type="domain" description="DUF4440" evidence="2">
    <location>
        <begin position="18"/>
        <end position="128"/>
    </location>
</feature>
<dbReference type="AlphaFoldDB" id="A0ABD5QE66"/>
<dbReference type="InterPro" id="IPR032710">
    <property type="entry name" value="NTF2-like_dom_sf"/>
</dbReference>
<comment type="caution">
    <text evidence="3">The sequence shown here is derived from an EMBL/GenBank/DDBJ whole genome shotgun (WGS) entry which is preliminary data.</text>
</comment>
<name>A0ABD5QE66_9EURY</name>
<dbReference type="InterPro" id="IPR027843">
    <property type="entry name" value="DUF4440"/>
</dbReference>
<gene>
    <name evidence="3" type="ORF">ACFPFO_09285</name>
</gene>
<dbReference type="Gene3D" id="3.10.450.50">
    <property type="match status" value="1"/>
</dbReference>